<dbReference type="InterPro" id="IPR036013">
    <property type="entry name" value="Band_7/SPFH_dom_sf"/>
</dbReference>
<dbReference type="InterPro" id="IPR001107">
    <property type="entry name" value="Band_7"/>
</dbReference>
<dbReference type="AlphaFoldDB" id="A0A7S0MTY5"/>
<evidence type="ECO:0000259" key="1">
    <source>
        <dbReference type="SMART" id="SM00244"/>
    </source>
</evidence>
<dbReference type="EMBL" id="HBFA01003789">
    <property type="protein sequence ID" value="CAD8651275.1"/>
    <property type="molecule type" value="Transcribed_RNA"/>
</dbReference>
<sequence>MACYVCVDQGNVALVERWGKFVRLAYPGCHVMNPFCGENVRGYVSQRIQQVDVVCETKTKDNVFVNVMVSVQYKVIHGSEFAAAYTLSNTVQQLTSYIYDVVRAIVPTYELDNVFAAKEEMAVTVRETLKKAMGEFGYEIVDALVTEIDPDQKVKNAMNEINAAQRMREATKDKAEADKLLVVKQAEAESESKYLQGLGIARQRQAIMKGLQESVVSFSGQIPGTSARTVMDMMMLTQYNDMIKDVGAQPRSNTIFIPDSMDELGKLRSGVMQGNLATARMLR</sequence>
<dbReference type="PANTHER" id="PTHR43327">
    <property type="entry name" value="STOMATIN-LIKE PROTEIN 2, MITOCHONDRIAL"/>
    <property type="match status" value="1"/>
</dbReference>
<dbReference type="PANTHER" id="PTHR43327:SF31">
    <property type="entry name" value="HYPERSENSITIVE-INDUCED RESPONSE PROTEIN 2"/>
    <property type="match status" value="1"/>
</dbReference>
<gene>
    <name evidence="2" type="ORF">POBO1169_LOCUS1911</name>
</gene>
<dbReference type="Pfam" id="PF01145">
    <property type="entry name" value="Band_7"/>
    <property type="match status" value="1"/>
</dbReference>
<dbReference type="InterPro" id="IPR050710">
    <property type="entry name" value="Band7/mec-2_domain"/>
</dbReference>
<evidence type="ECO:0000313" key="2">
    <source>
        <dbReference type="EMBL" id="CAD8651275.1"/>
    </source>
</evidence>
<dbReference type="Gene3D" id="3.30.479.30">
    <property type="entry name" value="Band 7 domain"/>
    <property type="match status" value="1"/>
</dbReference>
<dbReference type="SMART" id="SM00244">
    <property type="entry name" value="PHB"/>
    <property type="match status" value="1"/>
</dbReference>
<dbReference type="SUPFAM" id="SSF117892">
    <property type="entry name" value="Band 7/SPFH domain"/>
    <property type="match status" value="1"/>
</dbReference>
<protein>
    <recommendedName>
        <fullName evidence="1">Band 7 domain-containing protein</fullName>
    </recommendedName>
</protein>
<dbReference type="CDD" id="cd03407">
    <property type="entry name" value="SPFH_like_u4"/>
    <property type="match status" value="1"/>
</dbReference>
<reference evidence="2" key="1">
    <citation type="submission" date="2021-01" db="EMBL/GenBank/DDBJ databases">
        <authorList>
            <person name="Corre E."/>
            <person name="Pelletier E."/>
            <person name="Niang G."/>
            <person name="Scheremetjew M."/>
            <person name="Finn R."/>
            <person name="Kale V."/>
            <person name="Holt S."/>
            <person name="Cochrane G."/>
            <person name="Meng A."/>
            <person name="Brown T."/>
            <person name="Cohen L."/>
        </authorList>
    </citation>
    <scope>NUCLEOTIDE SEQUENCE</scope>
    <source>
        <strain evidence="2">CCMP722</strain>
    </source>
</reference>
<name>A0A7S0MTY5_9CHLO</name>
<organism evidence="2">
    <name type="scientific">Pyramimonas obovata</name>
    <dbReference type="NCBI Taxonomy" id="1411642"/>
    <lineage>
        <taxon>Eukaryota</taxon>
        <taxon>Viridiplantae</taxon>
        <taxon>Chlorophyta</taxon>
        <taxon>Pyramimonadophyceae</taxon>
        <taxon>Pyramimonadales</taxon>
        <taxon>Pyramimonadaceae</taxon>
        <taxon>Pyramimonas</taxon>
        <taxon>Pyramimonas incertae sedis</taxon>
    </lineage>
</organism>
<feature type="domain" description="Band 7" evidence="1">
    <location>
        <begin position="2"/>
        <end position="162"/>
    </location>
</feature>
<proteinExistence type="predicted"/>
<accession>A0A7S0MTY5</accession>